<dbReference type="GO" id="GO:0005743">
    <property type="term" value="C:mitochondrial inner membrane"/>
    <property type="evidence" value="ECO:0007669"/>
    <property type="project" value="UniProtKB-SubCell"/>
</dbReference>
<evidence type="ECO:0000256" key="9">
    <source>
        <dbReference type="SAM" id="MobiDB-lite"/>
    </source>
</evidence>
<keyword evidence="4" id="KW-0679">Respiratory chain</keyword>
<keyword evidence="5" id="KW-0999">Mitochondrion inner membrane</keyword>
<keyword evidence="7" id="KW-0496">Mitochondrion</keyword>
<dbReference type="Proteomes" id="UP000664534">
    <property type="component" value="Unassembled WGS sequence"/>
</dbReference>
<evidence type="ECO:0000256" key="2">
    <source>
        <dbReference type="ARBA" id="ARBA00010261"/>
    </source>
</evidence>
<comment type="caution">
    <text evidence="10">The sequence shown here is derived from an EMBL/GenBank/DDBJ whole genome shotgun (WGS) entry which is preliminary data.</text>
</comment>
<dbReference type="PANTHER" id="PTHR12653:SF0">
    <property type="entry name" value="NADH DEHYDROGENASE [UBIQUINONE] 1 ALPHA SUBCOMPLEX SUBUNIT 5"/>
    <property type="match status" value="1"/>
</dbReference>
<protein>
    <recommendedName>
        <fullName evidence="12">NADH dehydrogenase [ubiquinone] 1 alpha subcomplex subunit 5</fullName>
    </recommendedName>
</protein>
<dbReference type="PANTHER" id="PTHR12653">
    <property type="entry name" value="NADH-UBIQUINONE OXIDOREDUCTASE 13 KD-B SUBUNIT"/>
    <property type="match status" value="1"/>
</dbReference>
<keyword evidence="8" id="KW-0472">Membrane</keyword>
<evidence type="ECO:0000256" key="5">
    <source>
        <dbReference type="ARBA" id="ARBA00022792"/>
    </source>
</evidence>
<sequence>MRNTLRLLAVVKPGRYLEAGNPTGLTGLFVHPAPRSTLLYLYGATLDKLKAFPDHSVYRQSTEALTKHRMKIMESIKPEGYEEWAKKAAEKIEKHPEAFQPGGNYVHKSAGGQDFVTVEEKEFEDQEWTSLEGSRTSEEKAAEVALLRKGRRQDYSKIVNWEPEPPLEASQISDAENQIGGGLIEEVIQVAEGELKLVETMAEHQVWEELEEKPPQGQWDYFARDQHTPGTQEPANK</sequence>
<dbReference type="AlphaFoldDB" id="A0A8H3IQU3"/>
<evidence type="ECO:0000256" key="7">
    <source>
        <dbReference type="ARBA" id="ARBA00023128"/>
    </source>
</evidence>
<feature type="compositionally biased region" description="Polar residues" evidence="9">
    <location>
        <begin position="228"/>
        <end position="237"/>
    </location>
</feature>
<evidence type="ECO:0000256" key="8">
    <source>
        <dbReference type="ARBA" id="ARBA00023136"/>
    </source>
</evidence>
<gene>
    <name evidence="10" type="ORF">IMSHALPRED_010964</name>
</gene>
<keyword evidence="11" id="KW-1185">Reference proteome</keyword>
<evidence type="ECO:0000256" key="4">
    <source>
        <dbReference type="ARBA" id="ARBA00022660"/>
    </source>
</evidence>
<comment type="similarity">
    <text evidence="2">Belongs to the complex I NDUFA5 subunit family.</text>
</comment>
<evidence type="ECO:0000256" key="3">
    <source>
        <dbReference type="ARBA" id="ARBA00022448"/>
    </source>
</evidence>
<evidence type="ECO:0000256" key="6">
    <source>
        <dbReference type="ARBA" id="ARBA00022982"/>
    </source>
</evidence>
<evidence type="ECO:0000313" key="10">
    <source>
        <dbReference type="EMBL" id="CAF9936952.1"/>
    </source>
</evidence>
<evidence type="ECO:0008006" key="12">
    <source>
        <dbReference type="Google" id="ProtNLM"/>
    </source>
</evidence>
<dbReference type="GO" id="GO:0022904">
    <property type="term" value="P:respiratory electron transport chain"/>
    <property type="evidence" value="ECO:0007669"/>
    <property type="project" value="InterPro"/>
</dbReference>
<feature type="region of interest" description="Disordered" evidence="9">
    <location>
        <begin position="211"/>
        <end position="237"/>
    </location>
</feature>
<name>A0A8H3IQU3_9LECA</name>
<dbReference type="EMBL" id="CAJPDT010000095">
    <property type="protein sequence ID" value="CAF9936952.1"/>
    <property type="molecule type" value="Genomic_DNA"/>
</dbReference>
<keyword evidence="3" id="KW-0813">Transport</keyword>
<proteinExistence type="inferred from homology"/>
<evidence type="ECO:0000256" key="1">
    <source>
        <dbReference type="ARBA" id="ARBA00004443"/>
    </source>
</evidence>
<dbReference type="OrthoDB" id="286811at2759"/>
<dbReference type="Pfam" id="PF04716">
    <property type="entry name" value="ETC_C1_NDUFA5"/>
    <property type="match status" value="1"/>
</dbReference>
<organism evidence="10 11">
    <name type="scientific">Imshaugia aleurites</name>
    <dbReference type="NCBI Taxonomy" id="172621"/>
    <lineage>
        <taxon>Eukaryota</taxon>
        <taxon>Fungi</taxon>
        <taxon>Dikarya</taxon>
        <taxon>Ascomycota</taxon>
        <taxon>Pezizomycotina</taxon>
        <taxon>Lecanoromycetes</taxon>
        <taxon>OSLEUM clade</taxon>
        <taxon>Lecanoromycetidae</taxon>
        <taxon>Lecanorales</taxon>
        <taxon>Lecanorineae</taxon>
        <taxon>Parmeliaceae</taxon>
        <taxon>Imshaugia</taxon>
    </lineage>
</organism>
<dbReference type="InterPro" id="IPR006806">
    <property type="entry name" value="NDUFA5"/>
</dbReference>
<evidence type="ECO:0000313" key="11">
    <source>
        <dbReference type="Proteomes" id="UP000664534"/>
    </source>
</evidence>
<accession>A0A8H3IQU3</accession>
<comment type="subcellular location">
    <subcellularLocation>
        <location evidence="1">Mitochondrion inner membrane</location>
        <topology evidence="1">Peripheral membrane protein</topology>
        <orientation evidence="1">Matrix side</orientation>
    </subcellularLocation>
</comment>
<keyword evidence="6" id="KW-0249">Electron transport</keyword>
<reference evidence="10" key="1">
    <citation type="submission" date="2021-03" db="EMBL/GenBank/DDBJ databases">
        <authorList>
            <person name="Tagirdzhanova G."/>
        </authorList>
    </citation>
    <scope>NUCLEOTIDE SEQUENCE</scope>
</reference>